<accession>A0A2K9NV33</accession>
<evidence type="ECO:0000313" key="1">
    <source>
        <dbReference type="EMBL" id="AUN99381.1"/>
    </source>
</evidence>
<dbReference type="AlphaFoldDB" id="A0A2K9NV33"/>
<dbReference type="InterPro" id="IPR029063">
    <property type="entry name" value="SAM-dependent_MTases_sf"/>
</dbReference>
<dbReference type="OrthoDB" id="5290747at2"/>
<dbReference type="KEGG" id="bsto:C0V70_14960"/>
<sequence>MSQDQSPPNFYYFLCNPGSEKFLKEEIRLIYPELAFAYSTEGFLTFKETRRLGKTLRPVFCRHFGKFIRRGSYEEIRSKWQGKALYYSLSGEIFETYEYQSGDWVKEIIKVSDNQYYFGEFKSGIFNSPTPGGFSTAVLPEEAPSRAYLKVIDGMKYMGVNLPAGDTALEIGSSPGGATYALLKQGLKVEGVDPGEMAPVCMENPNFIHHKVSIQDFHVSSLKDHVQWLYVDMNLAPEGSLREIEKVVDAIRPSLKGAFITLKMTKFELVSRVPMYLNIMGKMGLKVVMATQLPSHKQEFLVYAE</sequence>
<dbReference type="Proteomes" id="UP000235584">
    <property type="component" value="Chromosome"/>
</dbReference>
<dbReference type="PANTHER" id="PTHR37524:SF2">
    <property type="entry name" value="RIBOSOMAL RNA METHYLTRANSFERASE FTSJ DOMAIN-CONTAINING PROTEIN"/>
    <property type="match status" value="1"/>
</dbReference>
<keyword evidence="2" id="KW-1185">Reference proteome</keyword>
<organism evidence="1 2">
    <name type="scientific">Bacteriovorax stolpii</name>
    <name type="common">Bdellovibrio stolpii</name>
    <dbReference type="NCBI Taxonomy" id="960"/>
    <lineage>
        <taxon>Bacteria</taxon>
        <taxon>Pseudomonadati</taxon>
        <taxon>Bdellovibrionota</taxon>
        <taxon>Bacteriovoracia</taxon>
        <taxon>Bacteriovoracales</taxon>
        <taxon>Bacteriovoracaceae</taxon>
        <taxon>Bacteriovorax</taxon>
    </lineage>
</organism>
<dbReference type="GO" id="GO:0032259">
    <property type="term" value="P:methylation"/>
    <property type="evidence" value="ECO:0007669"/>
    <property type="project" value="InterPro"/>
</dbReference>
<dbReference type="Gene3D" id="3.40.50.150">
    <property type="entry name" value="Vaccinia Virus protein VP39"/>
    <property type="match status" value="1"/>
</dbReference>
<name>A0A2K9NV33_BACTC</name>
<dbReference type="GO" id="GO:0008168">
    <property type="term" value="F:methyltransferase activity"/>
    <property type="evidence" value="ECO:0007669"/>
    <property type="project" value="InterPro"/>
</dbReference>
<dbReference type="SUPFAM" id="SSF53335">
    <property type="entry name" value="S-adenosyl-L-methionine-dependent methyltransferases"/>
    <property type="match status" value="1"/>
</dbReference>
<dbReference type="InterPro" id="IPR002877">
    <property type="entry name" value="RNA_MeTrfase_FtsJ_dom"/>
</dbReference>
<gene>
    <name evidence="1" type="ORF">C0V70_14960</name>
</gene>
<proteinExistence type="predicted"/>
<evidence type="ECO:0000313" key="2">
    <source>
        <dbReference type="Proteomes" id="UP000235584"/>
    </source>
</evidence>
<dbReference type="RefSeq" id="WP_102244672.1">
    <property type="nucleotide sequence ID" value="NZ_CP025704.1"/>
</dbReference>
<protein>
    <submittedName>
        <fullName evidence="1">Uncharacterized protein</fullName>
    </submittedName>
</protein>
<reference evidence="1 2" key="1">
    <citation type="submission" date="2018-01" db="EMBL/GenBank/DDBJ databases">
        <title>Complete genome sequence of Bacteriovorax stolpii DSM12778.</title>
        <authorList>
            <person name="Tang B."/>
            <person name="Chang J."/>
        </authorList>
    </citation>
    <scope>NUCLEOTIDE SEQUENCE [LARGE SCALE GENOMIC DNA]</scope>
    <source>
        <strain evidence="1 2">DSM 12778</strain>
    </source>
</reference>
<dbReference type="PANTHER" id="PTHR37524">
    <property type="entry name" value="RIBOSOMAL RNA LARGE SUBUNIT METHYLTRANSFERASE M"/>
    <property type="match status" value="1"/>
</dbReference>
<dbReference type="Pfam" id="PF01728">
    <property type="entry name" value="FtsJ"/>
    <property type="match status" value="1"/>
</dbReference>
<dbReference type="EMBL" id="CP025704">
    <property type="protein sequence ID" value="AUN99381.1"/>
    <property type="molecule type" value="Genomic_DNA"/>
</dbReference>